<dbReference type="AlphaFoldDB" id="A0A835P545"/>
<dbReference type="Proteomes" id="UP000639772">
    <property type="component" value="Unassembled WGS sequence"/>
</dbReference>
<evidence type="ECO:0000313" key="3">
    <source>
        <dbReference type="Proteomes" id="UP000636800"/>
    </source>
</evidence>
<proteinExistence type="predicted"/>
<dbReference type="EMBL" id="JADCNM010000624">
    <property type="protein sequence ID" value="KAG0446025.1"/>
    <property type="molecule type" value="Genomic_DNA"/>
</dbReference>
<accession>A0A835P545</accession>
<keyword evidence="3" id="KW-1185">Reference proteome</keyword>
<reference evidence="3 4" key="1">
    <citation type="journal article" date="2020" name="Nat. Food">
        <title>A phased Vanilla planifolia genome enables genetic improvement of flavour and production.</title>
        <authorList>
            <person name="Hasing T."/>
            <person name="Tang H."/>
            <person name="Brym M."/>
            <person name="Khazi F."/>
            <person name="Huang T."/>
            <person name="Chambers A.H."/>
        </authorList>
    </citation>
    <scope>NUCLEOTIDE SEQUENCE [LARGE SCALE GENOMIC DNA]</scope>
    <source>
        <tissue evidence="1">Leaf</tissue>
    </source>
</reference>
<sequence length="159" mass="17511">MVTIVDPHIKEMILFCIKKLPREQLLRKGCYRRTFDADVLCAMSISMLGSAVGLVDSTLKSLVSRNENDLRLVLKRVFANGQPSLEESRVPRNGCSLDISEVIILDEMVCQPDLEADTANTVLEGKASSNSKPYGLGPEMTFGPEAFSCHLLSSFGLFL</sequence>
<dbReference type="Proteomes" id="UP000636800">
    <property type="component" value="Unassembled WGS sequence"/>
</dbReference>
<comment type="caution">
    <text evidence="1">The sequence shown here is derived from an EMBL/GenBank/DDBJ whole genome shotgun (WGS) entry which is preliminary data.</text>
</comment>
<evidence type="ECO:0000313" key="2">
    <source>
        <dbReference type="EMBL" id="KAG0446036.1"/>
    </source>
</evidence>
<evidence type="ECO:0000313" key="4">
    <source>
        <dbReference type="Proteomes" id="UP000639772"/>
    </source>
</evidence>
<gene>
    <name evidence="2" type="ORF">HPP92_029032</name>
    <name evidence="1" type="ORF">HPP92_029043</name>
</gene>
<protein>
    <submittedName>
        <fullName evidence="1">Uncharacterized protein</fullName>
    </submittedName>
</protein>
<organism evidence="1 4">
    <name type="scientific">Vanilla planifolia</name>
    <name type="common">Vanilla</name>
    <dbReference type="NCBI Taxonomy" id="51239"/>
    <lineage>
        <taxon>Eukaryota</taxon>
        <taxon>Viridiplantae</taxon>
        <taxon>Streptophyta</taxon>
        <taxon>Embryophyta</taxon>
        <taxon>Tracheophyta</taxon>
        <taxon>Spermatophyta</taxon>
        <taxon>Magnoliopsida</taxon>
        <taxon>Liliopsida</taxon>
        <taxon>Asparagales</taxon>
        <taxon>Orchidaceae</taxon>
        <taxon>Vanilloideae</taxon>
        <taxon>Vanilleae</taxon>
        <taxon>Vanilla</taxon>
    </lineage>
</organism>
<evidence type="ECO:0000313" key="1">
    <source>
        <dbReference type="EMBL" id="KAG0446025.1"/>
    </source>
</evidence>
<name>A0A835P545_VANPL</name>
<dbReference type="EMBL" id="JADCNL010000623">
    <property type="protein sequence ID" value="KAG0446036.1"/>
    <property type="molecule type" value="Genomic_DNA"/>
</dbReference>